<organism evidence="2 3">
    <name type="scientific">Puccinia graminis f. sp. tritici</name>
    <dbReference type="NCBI Taxonomy" id="56615"/>
    <lineage>
        <taxon>Eukaryota</taxon>
        <taxon>Fungi</taxon>
        <taxon>Dikarya</taxon>
        <taxon>Basidiomycota</taxon>
        <taxon>Pucciniomycotina</taxon>
        <taxon>Pucciniomycetes</taxon>
        <taxon>Pucciniales</taxon>
        <taxon>Pucciniaceae</taxon>
        <taxon>Puccinia</taxon>
    </lineage>
</organism>
<evidence type="ECO:0000313" key="2">
    <source>
        <dbReference type="EMBL" id="KAA1118813.1"/>
    </source>
</evidence>
<proteinExistence type="predicted"/>
<dbReference type="Proteomes" id="UP000324748">
    <property type="component" value="Unassembled WGS sequence"/>
</dbReference>
<feature type="region of interest" description="Disordered" evidence="1">
    <location>
        <begin position="1"/>
        <end position="55"/>
    </location>
</feature>
<gene>
    <name evidence="2" type="ORF">PGT21_006879</name>
</gene>
<sequence>MLSGEKGGAGTARFAAHGPDRTPTGVQSDFTSTKPIQKSTGNDKPNLPERIPFFR</sequence>
<name>A0A5B0R0J6_PUCGR</name>
<evidence type="ECO:0000256" key="1">
    <source>
        <dbReference type="SAM" id="MobiDB-lite"/>
    </source>
</evidence>
<evidence type="ECO:0000313" key="3">
    <source>
        <dbReference type="Proteomes" id="UP000324748"/>
    </source>
</evidence>
<comment type="caution">
    <text evidence="2">The sequence shown here is derived from an EMBL/GenBank/DDBJ whole genome shotgun (WGS) entry which is preliminary data.</text>
</comment>
<dbReference type="EMBL" id="VSWC01000001">
    <property type="protein sequence ID" value="KAA1118813.1"/>
    <property type="molecule type" value="Genomic_DNA"/>
</dbReference>
<dbReference type="AlphaFoldDB" id="A0A5B0R0J6"/>
<protein>
    <submittedName>
        <fullName evidence="2">Uncharacterized protein</fullName>
    </submittedName>
</protein>
<accession>A0A5B0R0J6</accession>
<feature type="compositionally biased region" description="Gly residues" evidence="1">
    <location>
        <begin position="1"/>
        <end position="10"/>
    </location>
</feature>
<keyword evidence="3" id="KW-1185">Reference proteome</keyword>
<feature type="compositionally biased region" description="Polar residues" evidence="1">
    <location>
        <begin position="24"/>
        <end position="43"/>
    </location>
</feature>
<reference evidence="2 3" key="1">
    <citation type="submission" date="2019-05" db="EMBL/GenBank/DDBJ databases">
        <title>Emergence of the Ug99 lineage of the wheat stem rust pathogen through somatic hybridization.</title>
        <authorList>
            <person name="Li F."/>
            <person name="Upadhyaya N.M."/>
            <person name="Sperschneider J."/>
            <person name="Matny O."/>
            <person name="Nguyen-Phuc H."/>
            <person name="Mago R."/>
            <person name="Raley C."/>
            <person name="Miller M.E."/>
            <person name="Silverstein K.A.T."/>
            <person name="Henningsen E."/>
            <person name="Hirsch C.D."/>
            <person name="Visser B."/>
            <person name="Pretorius Z.A."/>
            <person name="Steffenson B.J."/>
            <person name="Schwessinger B."/>
            <person name="Dodds P.N."/>
            <person name="Figueroa M."/>
        </authorList>
    </citation>
    <scope>NUCLEOTIDE SEQUENCE [LARGE SCALE GENOMIC DNA]</scope>
    <source>
        <strain evidence="2">21-0</strain>
    </source>
</reference>